<evidence type="ECO:0000313" key="1">
    <source>
        <dbReference type="EMBL" id="HIU40499.1"/>
    </source>
</evidence>
<dbReference type="Gene3D" id="3.40.50.300">
    <property type="entry name" value="P-loop containing nucleotide triphosphate hydrolases"/>
    <property type="match status" value="1"/>
</dbReference>
<accession>A0A9D1IR96</accession>
<dbReference type="InterPro" id="IPR050238">
    <property type="entry name" value="DNA_Rep/Repair_Clamp_Loader"/>
</dbReference>
<reference evidence="1" key="2">
    <citation type="journal article" date="2021" name="PeerJ">
        <title>Extensive microbial diversity within the chicken gut microbiome revealed by metagenomics and culture.</title>
        <authorList>
            <person name="Gilroy R."/>
            <person name="Ravi A."/>
            <person name="Getino M."/>
            <person name="Pursley I."/>
            <person name="Horton D.L."/>
            <person name="Alikhan N.F."/>
            <person name="Baker D."/>
            <person name="Gharbi K."/>
            <person name="Hall N."/>
            <person name="Watson M."/>
            <person name="Adriaenssens E.M."/>
            <person name="Foster-Nyarko E."/>
            <person name="Jarju S."/>
            <person name="Secka A."/>
            <person name="Antonio M."/>
            <person name="Oren A."/>
            <person name="Chaudhuri R.R."/>
            <person name="La Ragione R."/>
            <person name="Hildebrand F."/>
            <person name="Pallen M.J."/>
        </authorList>
    </citation>
    <scope>NUCLEOTIDE SEQUENCE</scope>
    <source>
        <strain evidence="1">CHK193-30670</strain>
    </source>
</reference>
<dbReference type="Pfam" id="PF13177">
    <property type="entry name" value="DNA_pol3_delta2"/>
    <property type="match status" value="1"/>
</dbReference>
<dbReference type="GO" id="GO:0006261">
    <property type="term" value="P:DNA-templated DNA replication"/>
    <property type="evidence" value="ECO:0007669"/>
    <property type="project" value="TreeGrafter"/>
</dbReference>
<evidence type="ECO:0000313" key="2">
    <source>
        <dbReference type="Proteomes" id="UP000824074"/>
    </source>
</evidence>
<reference evidence="1" key="1">
    <citation type="submission" date="2020-10" db="EMBL/GenBank/DDBJ databases">
        <authorList>
            <person name="Gilroy R."/>
        </authorList>
    </citation>
    <scope>NUCLEOTIDE SEQUENCE</scope>
    <source>
        <strain evidence="1">CHK193-30670</strain>
    </source>
</reference>
<dbReference type="InterPro" id="IPR027417">
    <property type="entry name" value="P-loop_NTPase"/>
</dbReference>
<dbReference type="SUPFAM" id="SSF52540">
    <property type="entry name" value="P-loop containing nucleoside triphosphate hydrolases"/>
    <property type="match status" value="1"/>
</dbReference>
<dbReference type="EMBL" id="DVMT01000043">
    <property type="protein sequence ID" value="HIU40499.1"/>
    <property type="molecule type" value="Genomic_DNA"/>
</dbReference>
<comment type="caution">
    <text evidence="1">The sequence shown here is derived from an EMBL/GenBank/DDBJ whole genome shotgun (WGS) entry which is preliminary data.</text>
</comment>
<sequence>MLDEINVKNQPILNKVLNKINNSKNSVQAYILYCNSKKLLDLYTNLFSKVLICPNKYKENCNDCNICARIDDNTFNELKIINPVNNVIKKESVIELRNAFQTNSIEGKNEVYIINDAECLNASAANAILKFLEEPDSNTVAIFTTTNLDMVLPTIASRCQVIKLNNDSIDKGIDFVVKQTNLTEEEIYAALDFIRLAENNYSLAFSKAKEEFLNQFQTKDKLSSALYVMLLFYKDILNYKLKNSCLYFEKNDLISIANRSSINLITKKISFILENIYKLEYNVNILLFMDNLLIGIGEIQDD</sequence>
<dbReference type="AlphaFoldDB" id="A0A9D1IR96"/>
<name>A0A9D1IR96_9FIRM</name>
<dbReference type="PANTHER" id="PTHR11669:SF8">
    <property type="entry name" value="DNA POLYMERASE III SUBUNIT DELTA"/>
    <property type="match status" value="1"/>
</dbReference>
<evidence type="ECO:0008006" key="3">
    <source>
        <dbReference type="Google" id="ProtNLM"/>
    </source>
</evidence>
<gene>
    <name evidence="1" type="ORF">IAB68_04285</name>
</gene>
<protein>
    <recommendedName>
        <fullName evidence="3">DNA polymerase III subunit delta</fullName>
    </recommendedName>
</protein>
<organism evidence="1 2">
    <name type="scientific">Candidatus Aphodocola excrementigallinarum</name>
    <dbReference type="NCBI Taxonomy" id="2840670"/>
    <lineage>
        <taxon>Bacteria</taxon>
        <taxon>Bacillati</taxon>
        <taxon>Bacillota</taxon>
        <taxon>Bacilli</taxon>
        <taxon>Candidatus Aphodocola</taxon>
    </lineage>
</organism>
<proteinExistence type="predicted"/>
<dbReference type="PANTHER" id="PTHR11669">
    <property type="entry name" value="REPLICATION FACTOR C / DNA POLYMERASE III GAMMA-TAU SUBUNIT"/>
    <property type="match status" value="1"/>
</dbReference>
<dbReference type="Proteomes" id="UP000824074">
    <property type="component" value="Unassembled WGS sequence"/>
</dbReference>